<keyword evidence="3" id="KW-1185">Reference proteome</keyword>
<evidence type="ECO:0000313" key="3">
    <source>
        <dbReference type="Proteomes" id="UP001501867"/>
    </source>
</evidence>
<feature type="region of interest" description="Disordered" evidence="1">
    <location>
        <begin position="1"/>
        <end position="58"/>
    </location>
</feature>
<evidence type="ECO:0000313" key="2">
    <source>
        <dbReference type="EMBL" id="GAA0271039.1"/>
    </source>
</evidence>
<evidence type="ECO:0000256" key="1">
    <source>
        <dbReference type="SAM" id="MobiDB-lite"/>
    </source>
</evidence>
<comment type="caution">
    <text evidence="2">The sequence shown here is derived from an EMBL/GenBank/DDBJ whole genome shotgun (WGS) entry which is preliminary data.</text>
</comment>
<dbReference type="EMBL" id="BAAABV010000005">
    <property type="protein sequence ID" value="GAA0271039.1"/>
    <property type="molecule type" value="Genomic_DNA"/>
</dbReference>
<protein>
    <submittedName>
        <fullName evidence="2">Uncharacterized protein</fullName>
    </submittedName>
</protein>
<name>A0ABN0V1U2_9ACTN</name>
<organism evidence="2 3">
    <name type="scientific">Streptomyces polychromogenes</name>
    <dbReference type="NCBI Taxonomy" id="67342"/>
    <lineage>
        <taxon>Bacteria</taxon>
        <taxon>Bacillati</taxon>
        <taxon>Actinomycetota</taxon>
        <taxon>Actinomycetes</taxon>
        <taxon>Kitasatosporales</taxon>
        <taxon>Streptomycetaceae</taxon>
        <taxon>Streptomyces</taxon>
    </lineage>
</organism>
<sequence length="73" mass="8216">MRHERRESRLHRPTRALLLTPGLRTEPEQRGLMRGEPIPAEAPRPDGHSAGRGRRGLTGRLVVALPEVLWTPP</sequence>
<dbReference type="Proteomes" id="UP001501867">
    <property type="component" value="Unassembled WGS sequence"/>
</dbReference>
<gene>
    <name evidence="2" type="ORF">GCM10010302_05770</name>
</gene>
<proteinExistence type="predicted"/>
<accession>A0ABN0V1U2</accession>
<reference evidence="2 3" key="1">
    <citation type="journal article" date="2019" name="Int. J. Syst. Evol. Microbiol.">
        <title>The Global Catalogue of Microorganisms (GCM) 10K type strain sequencing project: providing services to taxonomists for standard genome sequencing and annotation.</title>
        <authorList>
            <consortium name="The Broad Institute Genomics Platform"/>
            <consortium name="The Broad Institute Genome Sequencing Center for Infectious Disease"/>
            <person name="Wu L."/>
            <person name="Ma J."/>
        </authorList>
    </citation>
    <scope>NUCLEOTIDE SEQUENCE [LARGE SCALE GENOMIC DNA]</scope>
    <source>
        <strain evidence="2 3">JCM 4505</strain>
    </source>
</reference>